<accession>A0A0K0DL06</accession>
<reference evidence="3" key="2">
    <citation type="submission" date="2017-02" db="UniProtKB">
        <authorList>
            <consortium name="WormBaseParasite"/>
        </authorList>
    </citation>
    <scope>IDENTIFICATION</scope>
</reference>
<evidence type="ECO:0000313" key="3">
    <source>
        <dbReference type="WBParaSite" id="ACAC_0001223801-mRNA-1"/>
    </source>
</evidence>
<feature type="compositionally biased region" description="Polar residues" evidence="1">
    <location>
        <begin position="27"/>
        <end position="39"/>
    </location>
</feature>
<protein>
    <submittedName>
        <fullName evidence="3">Ovate family protein</fullName>
    </submittedName>
</protein>
<name>A0A0K0DL06_ANGCA</name>
<evidence type="ECO:0000256" key="1">
    <source>
        <dbReference type="SAM" id="MobiDB-lite"/>
    </source>
</evidence>
<sequence length="233" mass="26390">MARQEERTEALLTLARVNRVKDGGQVRTATTRRSDNGANSGICPSAMKPVSVLRKGETRNVDTKHVTFACSGSAVKQQMKKHKPVLRKRHSQEQLVIAKKAKHSELFERLHKCEETLVEVEYGEKVVEEKAITHRQTAAAVLNEVGECVCEYTEMDNSLVTLEEEIENLEALKSQGEHFEVVESENIVVSKNHEFDLFLTGLTENMKSGDPFEFFYDALPRLERMLDELILST</sequence>
<proteinExistence type="predicted"/>
<keyword evidence="2" id="KW-1185">Reference proteome</keyword>
<dbReference type="WBParaSite" id="ACAC_0001223801-mRNA-1">
    <property type="protein sequence ID" value="ACAC_0001223801-mRNA-1"/>
    <property type="gene ID" value="ACAC_0001223801"/>
</dbReference>
<organism evidence="2 3">
    <name type="scientific">Angiostrongylus cantonensis</name>
    <name type="common">Rat lungworm</name>
    <dbReference type="NCBI Taxonomy" id="6313"/>
    <lineage>
        <taxon>Eukaryota</taxon>
        <taxon>Metazoa</taxon>
        <taxon>Ecdysozoa</taxon>
        <taxon>Nematoda</taxon>
        <taxon>Chromadorea</taxon>
        <taxon>Rhabditida</taxon>
        <taxon>Rhabditina</taxon>
        <taxon>Rhabditomorpha</taxon>
        <taxon>Strongyloidea</taxon>
        <taxon>Metastrongylidae</taxon>
        <taxon>Angiostrongylus</taxon>
    </lineage>
</organism>
<evidence type="ECO:0000313" key="2">
    <source>
        <dbReference type="Proteomes" id="UP000035642"/>
    </source>
</evidence>
<dbReference type="Proteomes" id="UP000035642">
    <property type="component" value="Unassembled WGS sequence"/>
</dbReference>
<reference evidence="2" key="1">
    <citation type="submission" date="2012-09" db="EMBL/GenBank/DDBJ databases">
        <authorList>
            <person name="Martin A.A."/>
        </authorList>
    </citation>
    <scope>NUCLEOTIDE SEQUENCE</scope>
</reference>
<feature type="region of interest" description="Disordered" evidence="1">
    <location>
        <begin position="24"/>
        <end position="43"/>
    </location>
</feature>
<dbReference type="AlphaFoldDB" id="A0A0K0DL06"/>